<feature type="compositionally biased region" description="Pro residues" evidence="1">
    <location>
        <begin position="475"/>
        <end position="486"/>
    </location>
</feature>
<feature type="compositionally biased region" description="Low complexity" evidence="1">
    <location>
        <begin position="369"/>
        <end position="385"/>
    </location>
</feature>
<evidence type="ECO:0000256" key="1">
    <source>
        <dbReference type="SAM" id="MobiDB-lite"/>
    </source>
</evidence>
<feature type="compositionally biased region" description="Basic residues" evidence="1">
    <location>
        <begin position="356"/>
        <end position="367"/>
    </location>
</feature>
<feature type="compositionally biased region" description="Low complexity" evidence="1">
    <location>
        <begin position="544"/>
        <end position="556"/>
    </location>
</feature>
<feature type="compositionally biased region" description="Pro residues" evidence="1">
    <location>
        <begin position="622"/>
        <end position="641"/>
    </location>
</feature>
<feature type="region of interest" description="Disordered" evidence="1">
    <location>
        <begin position="209"/>
        <end position="235"/>
    </location>
</feature>
<keyword evidence="3" id="KW-1185">Reference proteome</keyword>
<organism evidence="2 3">
    <name type="scientific">Mycena belliarum</name>
    <dbReference type="NCBI Taxonomy" id="1033014"/>
    <lineage>
        <taxon>Eukaryota</taxon>
        <taxon>Fungi</taxon>
        <taxon>Dikarya</taxon>
        <taxon>Basidiomycota</taxon>
        <taxon>Agaricomycotina</taxon>
        <taxon>Agaricomycetes</taxon>
        <taxon>Agaricomycetidae</taxon>
        <taxon>Agaricales</taxon>
        <taxon>Marasmiineae</taxon>
        <taxon>Mycenaceae</taxon>
        <taxon>Mycena</taxon>
    </lineage>
</organism>
<evidence type="ECO:0000313" key="3">
    <source>
        <dbReference type="Proteomes" id="UP001222325"/>
    </source>
</evidence>
<dbReference type="EMBL" id="JARJCN010000010">
    <property type="protein sequence ID" value="KAJ7097250.1"/>
    <property type="molecule type" value="Genomic_DNA"/>
</dbReference>
<reference evidence="2" key="1">
    <citation type="submission" date="2023-03" db="EMBL/GenBank/DDBJ databases">
        <title>Massive genome expansion in bonnet fungi (Mycena s.s.) driven by repeated elements and novel gene families across ecological guilds.</title>
        <authorList>
            <consortium name="Lawrence Berkeley National Laboratory"/>
            <person name="Harder C.B."/>
            <person name="Miyauchi S."/>
            <person name="Viragh M."/>
            <person name="Kuo A."/>
            <person name="Thoen E."/>
            <person name="Andreopoulos B."/>
            <person name="Lu D."/>
            <person name="Skrede I."/>
            <person name="Drula E."/>
            <person name="Henrissat B."/>
            <person name="Morin E."/>
            <person name="Kohler A."/>
            <person name="Barry K."/>
            <person name="LaButti K."/>
            <person name="Morin E."/>
            <person name="Salamov A."/>
            <person name="Lipzen A."/>
            <person name="Mereny Z."/>
            <person name="Hegedus B."/>
            <person name="Baldrian P."/>
            <person name="Stursova M."/>
            <person name="Weitz H."/>
            <person name="Taylor A."/>
            <person name="Grigoriev I.V."/>
            <person name="Nagy L.G."/>
            <person name="Martin F."/>
            <person name="Kauserud H."/>
        </authorList>
    </citation>
    <scope>NUCLEOTIDE SEQUENCE</scope>
    <source>
        <strain evidence="2">CBHHK173m</strain>
    </source>
</reference>
<accession>A0AAD6UHM5</accession>
<feature type="compositionally biased region" description="Pro residues" evidence="1">
    <location>
        <begin position="493"/>
        <end position="505"/>
    </location>
</feature>
<proteinExistence type="predicted"/>
<feature type="region of interest" description="Disordered" evidence="1">
    <location>
        <begin position="610"/>
        <end position="720"/>
    </location>
</feature>
<dbReference type="AlphaFoldDB" id="A0AAD6UHM5"/>
<feature type="region of interest" description="Disordered" evidence="1">
    <location>
        <begin position="530"/>
        <end position="582"/>
    </location>
</feature>
<gene>
    <name evidence="2" type="ORF">B0H15DRAFT_797930</name>
</gene>
<feature type="compositionally biased region" description="Polar residues" evidence="1">
    <location>
        <begin position="557"/>
        <end position="567"/>
    </location>
</feature>
<comment type="caution">
    <text evidence="2">The sequence shown here is derived from an EMBL/GenBank/DDBJ whole genome shotgun (WGS) entry which is preliminary data.</text>
</comment>
<protein>
    <submittedName>
        <fullName evidence="2">Uncharacterized protein</fullName>
    </submittedName>
</protein>
<feature type="compositionally biased region" description="Low complexity" evidence="1">
    <location>
        <begin position="694"/>
        <end position="713"/>
    </location>
</feature>
<sequence>MAPKPWHTAAQQSFFATQMPEYVRRQAQGKLYKFWPSMQEAWFLLFPEQAAVGLPLPSAEGDAPDLDEAQKLLLKAAIKRRKAMLTNWFRNNCRKGSPGTVKQQKSILSLSFALFKAKPPRRRVHKPMEIFQIRNNALIREECTRLGHDELNEAAMAPSVEGWVDEDDAAQVARIKKAAAERMRLRTRVVRSLFAQATEEELEVIAEELEREKKGEEQDEERGPEERSPSELQASIDESYEVMQKVHLILMRMTGWYGFSMWGGPNPRVAGQLAMKVVTSGESPSGNDFLASLAQYEENLSKPFQSWLMRCFFRLERALDETTMNEEPTNITLNPSFEVAALPDRTEPVTAPGAHAKPKRVRKKKKTAGGDSTASTAPASATRAPAPAPSSTPTVPAPPAPAASAAPGPVAAALGIASTEAPVCDNTLFTAHVNPIPDDAMDGMFRFDAGQPDFPATFDFADMYPPSDKDEYGMPPLPPPSTPPTASPGSWPTLPPVSSPVSPSAPHPLFRHAAFRNVSLTRTASFSLASSSDEPSLMQGADFSSSDGPSSDGPSSMQRANLSSRNPWSPIAHSSPCVTPDRNRINDLFAQYRSHAGSSPARQIPGLILSAPSMLSSTPAPHLSPPAAPPARPLSPSPTLPFRPFAAPDSPGAPSSPPRTIPQSRPMANDPTKVKPAAKAKGRPAPKPKKAPAKAKAAAKTAAAAKKTGSAAKRGGGATAADALHDVTNIEPDAPSGSEGQTTVGGLRGRAYDRAANAAFAKQLGETQWAAKQRHRAEMNANPHEIVFEHQRPPIVVAPPREARVRKPAALADGTEFHLRPKLTRAEQQAARNAASEQALLARSAAGRNK</sequence>
<dbReference type="Proteomes" id="UP001222325">
    <property type="component" value="Unassembled WGS sequence"/>
</dbReference>
<evidence type="ECO:0000313" key="2">
    <source>
        <dbReference type="EMBL" id="KAJ7097250.1"/>
    </source>
</evidence>
<feature type="compositionally biased region" description="Low complexity" evidence="1">
    <location>
        <begin position="644"/>
        <end position="653"/>
    </location>
</feature>
<feature type="region of interest" description="Disordered" evidence="1">
    <location>
        <begin position="827"/>
        <end position="850"/>
    </location>
</feature>
<feature type="compositionally biased region" description="Pro residues" evidence="1">
    <location>
        <begin position="386"/>
        <end position="401"/>
    </location>
</feature>
<feature type="region of interest" description="Disordered" evidence="1">
    <location>
        <begin position="462"/>
        <end position="505"/>
    </location>
</feature>
<name>A0AAD6UHM5_9AGAR</name>
<feature type="region of interest" description="Disordered" evidence="1">
    <location>
        <begin position="347"/>
        <end position="407"/>
    </location>
</feature>
<feature type="compositionally biased region" description="Basic residues" evidence="1">
    <location>
        <begin position="676"/>
        <end position="693"/>
    </location>
</feature>